<protein>
    <submittedName>
        <fullName evidence="1">Uncharacterized protein</fullName>
    </submittedName>
</protein>
<reference evidence="2" key="1">
    <citation type="journal article" date="2019" name="Int. J. Syst. Evol. Microbiol.">
        <title>The Global Catalogue of Microorganisms (GCM) 10K type strain sequencing project: providing services to taxonomists for standard genome sequencing and annotation.</title>
        <authorList>
            <consortium name="The Broad Institute Genomics Platform"/>
            <consortium name="The Broad Institute Genome Sequencing Center for Infectious Disease"/>
            <person name="Wu L."/>
            <person name="Ma J."/>
        </authorList>
    </citation>
    <scope>NUCLEOTIDE SEQUENCE [LARGE SCALE GENOMIC DNA]</scope>
    <source>
        <strain evidence="2">CCUG 62982</strain>
    </source>
</reference>
<dbReference type="RefSeq" id="WP_264942983.1">
    <property type="nucleotide sequence ID" value="NZ_JAPDRA010000001.1"/>
</dbReference>
<dbReference type="EMBL" id="JBHTJG010000001">
    <property type="protein sequence ID" value="MFD0944729.1"/>
    <property type="molecule type" value="Genomic_DNA"/>
</dbReference>
<evidence type="ECO:0000313" key="2">
    <source>
        <dbReference type="Proteomes" id="UP001596977"/>
    </source>
</evidence>
<name>A0ABW3H0P6_9SPHN</name>
<keyword evidence="2" id="KW-1185">Reference proteome</keyword>
<sequence>MPDQDLEYYARRERQERSNAARCTDCAARLAHLELADHYAELQRGEAALPAGLVRMHVPGR</sequence>
<organism evidence="1 2">
    <name type="scientific">Sphingomonas canadensis</name>
    <dbReference type="NCBI Taxonomy" id="1219257"/>
    <lineage>
        <taxon>Bacteria</taxon>
        <taxon>Pseudomonadati</taxon>
        <taxon>Pseudomonadota</taxon>
        <taxon>Alphaproteobacteria</taxon>
        <taxon>Sphingomonadales</taxon>
        <taxon>Sphingomonadaceae</taxon>
        <taxon>Sphingomonas</taxon>
    </lineage>
</organism>
<comment type="caution">
    <text evidence="1">The sequence shown here is derived from an EMBL/GenBank/DDBJ whole genome shotgun (WGS) entry which is preliminary data.</text>
</comment>
<gene>
    <name evidence="1" type="ORF">ACFQ1E_00095</name>
</gene>
<evidence type="ECO:0000313" key="1">
    <source>
        <dbReference type="EMBL" id="MFD0944729.1"/>
    </source>
</evidence>
<dbReference type="Proteomes" id="UP001596977">
    <property type="component" value="Unassembled WGS sequence"/>
</dbReference>
<proteinExistence type="predicted"/>
<accession>A0ABW3H0P6</accession>